<sequence>MNTKSSPAKLFLAIAIICSSIQLGVADDASHETSAKNVILLIGDGMGFPQLTLARIDRAGGNVNQYGSVELFMDGMEQTGMVKTSSANSLVTDSAPASSAMATGEKTNNGVISQNSAAIQGKRDGENLTTILEMAEESGLSTGLITTTRITHATPAAFYAHVDNRDNESEIADQLLASGVEVILGGGLQYFTGENDTDPQGNYGKRGDERDLLNEFESQGYALVYNGSSFQKVDSNTTERLLGLFDSSHMQYDLERLSGVERDPSLADMTSKAISILSRNPKGFFLMVEGGRIDHAGHERNISKNIADTLAFDEAVKVAMDFASLKNETLVIVTADHECGGLVLQPENLDVYEAGGINPLFASGTTKTQGPRYDFITEMEEATHTAVDVPIMASGPGAEKVSKGVIDNTRIFEIMKEAFGF</sequence>
<dbReference type="EC" id="3.1.3.1" evidence="2"/>
<dbReference type="AlphaFoldDB" id="A0A0W8F727"/>
<comment type="caution">
    <text evidence="2">The sequence shown here is derived from an EMBL/GenBank/DDBJ whole genome shotgun (WGS) entry which is preliminary data.</text>
</comment>
<name>A0A0W8F727_9ZZZZ</name>
<gene>
    <name evidence="2" type="ORF">ASZ90_013652</name>
</gene>
<dbReference type="EMBL" id="LNQE01001484">
    <property type="protein sequence ID" value="KUG16683.1"/>
    <property type="molecule type" value="Genomic_DNA"/>
</dbReference>
<dbReference type="GO" id="GO:0004035">
    <property type="term" value="F:alkaline phosphatase activity"/>
    <property type="evidence" value="ECO:0007669"/>
    <property type="project" value="UniProtKB-EC"/>
</dbReference>
<protein>
    <submittedName>
        <fullName evidence="2">Alkaline phosphatase</fullName>
        <ecNumber evidence="2">3.1.3.1</ecNumber>
    </submittedName>
</protein>
<accession>A0A0W8F727</accession>
<dbReference type="PANTHER" id="PTHR11596:SF5">
    <property type="entry name" value="ALKALINE PHOSPHATASE"/>
    <property type="match status" value="1"/>
</dbReference>
<dbReference type="InterPro" id="IPR017850">
    <property type="entry name" value="Alkaline_phosphatase_core_sf"/>
</dbReference>
<dbReference type="Pfam" id="PF00245">
    <property type="entry name" value="Alk_phosphatase"/>
    <property type="match status" value="1"/>
</dbReference>
<evidence type="ECO:0000256" key="1">
    <source>
        <dbReference type="ARBA" id="ARBA00022553"/>
    </source>
</evidence>
<reference evidence="2" key="1">
    <citation type="journal article" date="2015" name="Proc. Natl. Acad. Sci. U.S.A.">
        <title>Networks of energetic and metabolic interactions define dynamics in microbial communities.</title>
        <authorList>
            <person name="Embree M."/>
            <person name="Liu J.K."/>
            <person name="Al-Bassam M.M."/>
            <person name="Zengler K."/>
        </authorList>
    </citation>
    <scope>NUCLEOTIDE SEQUENCE</scope>
</reference>
<evidence type="ECO:0000313" key="2">
    <source>
        <dbReference type="EMBL" id="KUG16683.1"/>
    </source>
</evidence>
<dbReference type="SUPFAM" id="SSF53649">
    <property type="entry name" value="Alkaline phosphatase-like"/>
    <property type="match status" value="1"/>
</dbReference>
<dbReference type="Gene3D" id="3.40.720.10">
    <property type="entry name" value="Alkaline Phosphatase, subunit A"/>
    <property type="match status" value="1"/>
</dbReference>
<organism evidence="2">
    <name type="scientific">hydrocarbon metagenome</name>
    <dbReference type="NCBI Taxonomy" id="938273"/>
    <lineage>
        <taxon>unclassified sequences</taxon>
        <taxon>metagenomes</taxon>
        <taxon>ecological metagenomes</taxon>
    </lineage>
</organism>
<dbReference type="PRINTS" id="PR00113">
    <property type="entry name" value="ALKPHPHTASE"/>
</dbReference>
<keyword evidence="2" id="KW-0378">Hydrolase</keyword>
<dbReference type="PANTHER" id="PTHR11596">
    <property type="entry name" value="ALKALINE PHOSPHATASE"/>
    <property type="match status" value="1"/>
</dbReference>
<dbReference type="CDD" id="cd16012">
    <property type="entry name" value="ALP"/>
    <property type="match status" value="1"/>
</dbReference>
<dbReference type="InterPro" id="IPR001952">
    <property type="entry name" value="Alkaline_phosphatase"/>
</dbReference>
<dbReference type="SMART" id="SM00098">
    <property type="entry name" value="alkPPc"/>
    <property type="match status" value="1"/>
</dbReference>
<keyword evidence="1" id="KW-0597">Phosphoprotein</keyword>
<proteinExistence type="predicted"/>